<evidence type="ECO:0000313" key="4">
    <source>
        <dbReference type="Proteomes" id="UP000011932"/>
    </source>
</evidence>
<dbReference type="NCBIfam" id="NF004833">
    <property type="entry name" value="PRK06185.1-1"/>
    <property type="match status" value="1"/>
</dbReference>
<dbReference type="PATRIC" id="fig|349215.9.peg.1637"/>
<dbReference type="STRING" id="349215.A11S_1696"/>
<evidence type="ECO:0000256" key="1">
    <source>
        <dbReference type="ARBA" id="ARBA00023002"/>
    </source>
</evidence>
<dbReference type="InterPro" id="IPR050631">
    <property type="entry name" value="PheA/TfdB_FAD_monoxygenase"/>
</dbReference>
<dbReference type="Proteomes" id="UP000011932">
    <property type="component" value="Chromosome"/>
</dbReference>
<dbReference type="PANTHER" id="PTHR43476">
    <property type="entry name" value="3-(3-HYDROXY-PHENYL)PROPIONATE/3-HYDROXYCINNAMIC ACID HYDROXYLASE"/>
    <property type="match status" value="1"/>
</dbReference>
<proteinExistence type="predicted"/>
<dbReference type="GO" id="GO:0071949">
    <property type="term" value="F:FAD binding"/>
    <property type="evidence" value="ECO:0007669"/>
    <property type="project" value="InterPro"/>
</dbReference>
<reference evidence="3 4" key="1">
    <citation type="journal article" date="2013" name="ISME J.">
        <title>By their genes ye shall know them: genomic signatures of predatory bacteria.</title>
        <authorList>
            <person name="Pasternak Z."/>
            <person name="Pietrokovski S."/>
            <person name="Rotem O."/>
            <person name="Gophna U."/>
            <person name="Lurie-Weinberger M.N."/>
            <person name="Jurkevitch E."/>
        </authorList>
    </citation>
    <scope>NUCLEOTIDE SEQUENCE [LARGE SCALE GENOMIC DNA]</scope>
    <source>
        <strain evidence="3">EPB</strain>
    </source>
</reference>
<dbReference type="AlphaFoldDB" id="M4VH42"/>
<keyword evidence="1" id="KW-0560">Oxidoreductase</keyword>
<dbReference type="InterPro" id="IPR002938">
    <property type="entry name" value="FAD-bd"/>
</dbReference>
<dbReference type="KEGG" id="man:A11S_1696"/>
<evidence type="ECO:0000259" key="2">
    <source>
        <dbReference type="Pfam" id="PF01494"/>
    </source>
</evidence>
<dbReference type="InterPro" id="IPR036188">
    <property type="entry name" value="FAD/NAD-bd_sf"/>
</dbReference>
<dbReference type="EMBL" id="CP003538">
    <property type="protein sequence ID" value="AGH98498.1"/>
    <property type="molecule type" value="Genomic_DNA"/>
</dbReference>
<dbReference type="SUPFAM" id="SSF51905">
    <property type="entry name" value="FAD/NAD(P)-binding domain"/>
    <property type="match status" value="1"/>
</dbReference>
<dbReference type="PRINTS" id="PR00420">
    <property type="entry name" value="RNGMNOXGNASE"/>
</dbReference>
<gene>
    <name evidence="3" type="ORF">A11S_1696</name>
</gene>
<sequence length="426" mass="48022">MGVHFPLFPQWHRVKIAPMDTHPSPIKTIKTTCCIAGGGPAGMMAGLLLARDGVDVVVLEKHADFLRDFRGDTIHPSTMELMAELGVLNRFLSRPHQKIHRLNGFFGTQEITIADFSRLPVHCPYIAMMPQWDFLDFLVDEGAQYPHFRIMMKTKAAGLIESDHRISGVYAETEDGIIAIESDLVIGADGRRSTLRTQASFQAVDQGAPIDVLWMKISRKPTDPDQASGRFDRGRGFIMLYREEYWQCAWIIPKGAYESIRAQGMEAFHQSLLSVAPFLHDRMDELRDWGDISLLTITVDRLEQWFKPGLLFIGDAAHAMSPIGGVGINLAIQDAVAAARILATPLKNGTCTIADLQKVQDRRMWPTRMTQNVQLFMQNRIFGPLVTRKDNSDFPVAMRMILRLPFLRLVTARIIGMGFRPEHIQD</sequence>
<accession>M4VH42</accession>
<organism evidence="3 4">
    <name type="scientific">Micavibrio aeruginosavorus EPB</name>
    <dbReference type="NCBI Taxonomy" id="349215"/>
    <lineage>
        <taxon>Bacteria</taxon>
        <taxon>Pseudomonadati</taxon>
        <taxon>Bdellovibrionota</taxon>
        <taxon>Bdellovibrionia</taxon>
        <taxon>Bdellovibrionales</taxon>
        <taxon>Pseudobdellovibrionaceae</taxon>
        <taxon>Micavibrio</taxon>
    </lineage>
</organism>
<dbReference type="HOGENOM" id="CLU_033626_0_0_5"/>
<protein>
    <submittedName>
        <fullName evidence="3">2-polyprenyl-6-methoxyphenol hydroxylase-related FAD-dependent oxidoreductase</fullName>
    </submittedName>
</protein>
<dbReference type="PANTHER" id="PTHR43476:SF5">
    <property type="entry name" value="FAD-DEPENDENT MONOOXYGENASE"/>
    <property type="match status" value="1"/>
</dbReference>
<dbReference type="Pfam" id="PF01494">
    <property type="entry name" value="FAD_binding_3"/>
    <property type="match status" value="1"/>
</dbReference>
<dbReference type="GO" id="GO:0016491">
    <property type="term" value="F:oxidoreductase activity"/>
    <property type="evidence" value="ECO:0007669"/>
    <property type="project" value="UniProtKB-KW"/>
</dbReference>
<feature type="domain" description="FAD-binding" evidence="2">
    <location>
        <begin position="31"/>
        <end position="348"/>
    </location>
</feature>
<evidence type="ECO:0000313" key="3">
    <source>
        <dbReference type="EMBL" id="AGH98498.1"/>
    </source>
</evidence>
<dbReference type="NCBIfam" id="NF004834">
    <property type="entry name" value="PRK06185.1-3"/>
    <property type="match status" value="1"/>
</dbReference>
<name>M4VH42_9BACT</name>
<dbReference type="Gene3D" id="3.50.50.60">
    <property type="entry name" value="FAD/NAD(P)-binding domain"/>
    <property type="match status" value="1"/>
</dbReference>